<dbReference type="Pfam" id="PF12729">
    <property type="entry name" value="4HB_MCP_1"/>
    <property type="match status" value="1"/>
</dbReference>
<reference evidence="7 8" key="1">
    <citation type="submission" date="2016-10" db="EMBL/GenBank/DDBJ databases">
        <authorList>
            <person name="de Groot N.N."/>
        </authorList>
    </citation>
    <scope>NUCLEOTIDE SEQUENCE [LARGE SCALE GENOMIC DNA]</scope>
    <source>
        <strain evidence="7 8">DSM 2179</strain>
    </source>
</reference>
<dbReference type="Gene3D" id="1.10.287.950">
    <property type="entry name" value="Methyl-accepting chemotaxis protein"/>
    <property type="match status" value="1"/>
</dbReference>
<protein>
    <submittedName>
        <fullName evidence="7">Methyl-accepting chemotaxis protein</fullName>
    </submittedName>
</protein>
<evidence type="ECO:0000313" key="7">
    <source>
        <dbReference type="EMBL" id="SEJ72918.1"/>
    </source>
</evidence>
<keyword evidence="4" id="KW-0812">Transmembrane</keyword>
<dbReference type="SUPFAM" id="SSF58104">
    <property type="entry name" value="Methyl-accepting chemotaxis protein (MCP) signaling domain"/>
    <property type="match status" value="1"/>
</dbReference>
<evidence type="ECO:0000256" key="4">
    <source>
        <dbReference type="SAM" id="Phobius"/>
    </source>
</evidence>
<dbReference type="Proteomes" id="UP000199662">
    <property type="component" value="Unassembled WGS sequence"/>
</dbReference>
<organism evidence="7 8">
    <name type="scientific">Propionispira arboris</name>
    <dbReference type="NCBI Taxonomy" id="84035"/>
    <lineage>
        <taxon>Bacteria</taxon>
        <taxon>Bacillati</taxon>
        <taxon>Bacillota</taxon>
        <taxon>Negativicutes</taxon>
        <taxon>Selenomonadales</taxon>
        <taxon>Selenomonadaceae</taxon>
        <taxon>Propionispira</taxon>
    </lineage>
</organism>
<dbReference type="InterPro" id="IPR024478">
    <property type="entry name" value="HlyB_4HB_MCP"/>
</dbReference>
<comment type="similarity">
    <text evidence="2">Belongs to the methyl-accepting chemotaxis (MCP) protein family.</text>
</comment>
<evidence type="ECO:0000256" key="2">
    <source>
        <dbReference type="ARBA" id="ARBA00029447"/>
    </source>
</evidence>
<dbReference type="CDD" id="cd06225">
    <property type="entry name" value="HAMP"/>
    <property type="match status" value="1"/>
</dbReference>
<dbReference type="STRING" id="84035.SAMN05660742_11527"/>
<dbReference type="PROSITE" id="PS50885">
    <property type="entry name" value="HAMP"/>
    <property type="match status" value="1"/>
</dbReference>
<feature type="transmembrane region" description="Helical" evidence="4">
    <location>
        <begin position="201"/>
        <end position="221"/>
    </location>
</feature>
<dbReference type="CDD" id="cd11386">
    <property type="entry name" value="MCP_signal"/>
    <property type="match status" value="1"/>
</dbReference>
<dbReference type="GO" id="GO:0004888">
    <property type="term" value="F:transmembrane signaling receptor activity"/>
    <property type="evidence" value="ECO:0007669"/>
    <property type="project" value="InterPro"/>
</dbReference>
<dbReference type="GO" id="GO:0016020">
    <property type="term" value="C:membrane"/>
    <property type="evidence" value="ECO:0007669"/>
    <property type="project" value="InterPro"/>
</dbReference>
<keyword evidence="4" id="KW-1133">Transmembrane helix</keyword>
<dbReference type="InterPro" id="IPR004090">
    <property type="entry name" value="Chemotax_Me-accpt_rcpt"/>
</dbReference>
<dbReference type="AlphaFoldDB" id="A0A1H7B671"/>
<keyword evidence="4" id="KW-0472">Membrane</keyword>
<evidence type="ECO:0000256" key="3">
    <source>
        <dbReference type="PROSITE-ProRule" id="PRU00284"/>
    </source>
</evidence>
<evidence type="ECO:0000313" key="8">
    <source>
        <dbReference type="Proteomes" id="UP000199662"/>
    </source>
</evidence>
<evidence type="ECO:0000256" key="1">
    <source>
        <dbReference type="ARBA" id="ARBA00023224"/>
    </source>
</evidence>
<accession>A0A1H7B671</accession>
<gene>
    <name evidence="7" type="ORF">SAMN05660742_11527</name>
</gene>
<keyword evidence="1 3" id="KW-0807">Transducer</keyword>
<dbReference type="InterPro" id="IPR003660">
    <property type="entry name" value="HAMP_dom"/>
</dbReference>
<proteinExistence type="inferred from homology"/>
<feature type="domain" description="HAMP" evidence="6">
    <location>
        <begin position="223"/>
        <end position="275"/>
    </location>
</feature>
<dbReference type="PROSITE" id="PS50111">
    <property type="entry name" value="CHEMOTAXIS_TRANSDUC_2"/>
    <property type="match status" value="1"/>
</dbReference>
<dbReference type="EMBL" id="FNZK01000015">
    <property type="protein sequence ID" value="SEJ72918.1"/>
    <property type="molecule type" value="Genomic_DNA"/>
</dbReference>
<feature type="transmembrane region" description="Helical" evidence="4">
    <location>
        <begin position="16"/>
        <end position="36"/>
    </location>
</feature>
<sequence>MFEKLNNLSIETKLRVSFACIFAVTLFLGVYGMYAVTTVAHKSDEITDTWMKMMDDSHMINEAFGRIRINTYKFIYADDKADRDKAKKAMDEAKTAIDKSSERYMKNIEYLGKNNPVDAVEQQQLVDQIHKDMATYFTLNEQLFKLDQDGKKMESITLANGKLSEAYLEMQGKIDALVDVDVNKADTLNAESKSLYKKTDVIQTIVLFFGILFILVIGYLINKNIQRSVKELLRISKEVAGGNLADHAVVFSSDEFGQLAASYNITITSLNKLIRNIQENAEQVASSSEQLSSSAEQSAMVSTQIASSINNVAMASTDQAQSVEYTKGIVEEISKNINEVSENSDVMLEHTEKAENTAAEGNVEIENAVEQMHHIESTVNHSAQVVQKLGERSREIGQIIGVMSGIAEQTNLLALNAAIEAARAGEMGRGFAVVADEVRKLAEESQKSAKHIAALINEVQNETENAVTVMNRGTTEVQSGAERVINAGNTFKNITSLMNVVTLEIREISGKIKEIAISERSIVSATQKIDAASQSVAAESQTVSASVEEQSAAMQEVSSSSEELASIAQILQNETQKFRI</sequence>
<dbReference type="Pfam" id="PF00672">
    <property type="entry name" value="HAMP"/>
    <property type="match status" value="1"/>
</dbReference>
<dbReference type="SMART" id="SM00304">
    <property type="entry name" value="HAMP"/>
    <property type="match status" value="1"/>
</dbReference>
<evidence type="ECO:0000259" key="5">
    <source>
        <dbReference type="PROSITE" id="PS50111"/>
    </source>
</evidence>
<dbReference type="Pfam" id="PF00015">
    <property type="entry name" value="MCPsignal"/>
    <property type="match status" value="1"/>
</dbReference>
<feature type="domain" description="Methyl-accepting transducer" evidence="5">
    <location>
        <begin position="294"/>
        <end position="565"/>
    </location>
</feature>
<dbReference type="PRINTS" id="PR00260">
    <property type="entry name" value="CHEMTRNSDUCR"/>
</dbReference>
<keyword evidence="8" id="KW-1185">Reference proteome</keyword>
<name>A0A1H7B671_9FIRM</name>
<dbReference type="InterPro" id="IPR004089">
    <property type="entry name" value="MCPsignal_dom"/>
</dbReference>
<dbReference type="PANTHER" id="PTHR32089">
    <property type="entry name" value="METHYL-ACCEPTING CHEMOTAXIS PROTEIN MCPB"/>
    <property type="match status" value="1"/>
</dbReference>
<dbReference type="GO" id="GO:0006935">
    <property type="term" value="P:chemotaxis"/>
    <property type="evidence" value="ECO:0007669"/>
    <property type="project" value="InterPro"/>
</dbReference>
<dbReference type="RefSeq" id="WP_091833032.1">
    <property type="nucleotide sequence ID" value="NZ_FNZK01000015.1"/>
</dbReference>
<dbReference type="SMART" id="SM00283">
    <property type="entry name" value="MA"/>
    <property type="match status" value="1"/>
</dbReference>
<dbReference type="GO" id="GO:0007165">
    <property type="term" value="P:signal transduction"/>
    <property type="evidence" value="ECO:0007669"/>
    <property type="project" value="UniProtKB-KW"/>
</dbReference>
<dbReference type="PANTHER" id="PTHR32089:SF112">
    <property type="entry name" value="LYSOZYME-LIKE PROTEIN-RELATED"/>
    <property type="match status" value="1"/>
</dbReference>
<evidence type="ECO:0000259" key="6">
    <source>
        <dbReference type="PROSITE" id="PS50885"/>
    </source>
</evidence>